<proteinExistence type="predicted"/>
<sequence length="40" mass="4198">VRTAGAAARSQRRATAHLTGRSTLAGRPAPRGRRSLRASV</sequence>
<feature type="non-terminal residue" evidence="2">
    <location>
        <position position="40"/>
    </location>
</feature>
<feature type="region of interest" description="Disordered" evidence="1">
    <location>
        <begin position="1"/>
        <end position="40"/>
    </location>
</feature>
<name>A0A6J4NKM6_9ACTN</name>
<reference evidence="2" key="1">
    <citation type="submission" date="2020-02" db="EMBL/GenBank/DDBJ databases">
        <authorList>
            <person name="Meier V. D."/>
        </authorList>
    </citation>
    <scope>NUCLEOTIDE SEQUENCE</scope>
    <source>
        <strain evidence="2">AVDCRST_MAG75</strain>
    </source>
</reference>
<protein>
    <submittedName>
        <fullName evidence="2">Uncharacterized protein</fullName>
    </submittedName>
</protein>
<evidence type="ECO:0000313" key="2">
    <source>
        <dbReference type="EMBL" id="CAA9390820.1"/>
    </source>
</evidence>
<gene>
    <name evidence="2" type="ORF">AVDCRST_MAG75-1556</name>
</gene>
<dbReference type="AlphaFoldDB" id="A0A6J4NKM6"/>
<evidence type="ECO:0000256" key="1">
    <source>
        <dbReference type="SAM" id="MobiDB-lite"/>
    </source>
</evidence>
<organism evidence="2">
    <name type="scientific">uncultured Propionibacteriaceae bacterium</name>
    <dbReference type="NCBI Taxonomy" id="257457"/>
    <lineage>
        <taxon>Bacteria</taxon>
        <taxon>Bacillati</taxon>
        <taxon>Actinomycetota</taxon>
        <taxon>Actinomycetes</taxon>
        <taxon>Propionibacteriales</taxon>
        <taxon>Propionibacteriaceae</taxon>
        <taxon>environmental samples</taxon>
    </lineage>
</organism>
<feature type="compositionally biased region" description="Basic residues" evidence="1">
    <location>
        <begin position="30"/>
        <end position="40"/>
    </location>
</feature>
<accession>A0A6J4NKM6</accession>
<feature type="non-terminal residue" evidence="2">
    <location>
        <position position="1"/>
    </location>
</feature>
<dbReference type="EMBL" id="CADCUO010000090">
    <property type="protein sequence ID" value="CAA9390820.1"/>
    <property type="molecule type" value="Genomic_DNA"/>
</dbReference>